<evidence type="ECO:0000313" key="2">
    <source>
        <dbReference type="EMBL" id="MDW8801822.1"/>
    </source>
</evidence>
<feature type="signal peptide" evidence="1">
    <location>
        <begin position="1"/>
        <end position="27"/>
    </location>
</feature>
<keyword evidence="1" id="KW-0732">Signal</keyword>
<name>A0ABU4JUN8_9CLOT</name>
<keyword evidence="3" id="KW-1185">Reference proteome</keyword>
<proteinExistence type="predicted"/>
<gene>
    <name evidence="2" type="ORF">P8V03_11765</name>
</gene>
<dbReference type="PANTHER" id="PTHR30032">
    <property type="entry name" value="N-ACETYLMURAMOYL-L-ALANINE AMIDASE-RELATED"/>
    <property type="match status" value="1"/>
</dbReference>
<dbReference type="Gene3D" id="3.40.50.12090">
    <property type="match status" value="2"/>
</dbReference>
<dbReference type="InterPro" id="IPR007253">
    <property type="entry name" value="Cell_wall-bd_2"/>
</dbReference>
<dbReference type="RefSeq" id="WP_318798258.1">
    <property type="nucleotide sequence ID" value="NZ_JARUJP010000013.1"/>
</dbReference>
<reference evidence="2 3" key="1">
    <citation type="submission" date="2023-04" db="EMBL/GenBank/DDBJ databases">
        <title>Clostridium tannerae sp. nov., isolated from the fecal material of an alpaca.</title>
        <authorList>
            <person name="Miller S."/>
            <person name="Hendry M."/>
            <person name="King J."/>
            <person name="Sankaranarayanan K."/>
            <person name="Lawson P.A."/>
        </authorList>
    </citation>
    <scope>NUCLEOTIDE SEQUENCE [LARGE SCALE GENOMIC DNA]</scope>
    <source>
        <strain evidence="2 3">A1-XYC3</strain>
    </source>
</reference>
<dbReference type="PANTHER" id="PTHR30032:SF8">
    <property type="entry name" value="GERMINATION-SPECIFIC N-ACETYLMURAMOYL-L-ALANINE AMIDASE"/>
    <property type="match status" value="1"/>
</dbReference>
<comment type="caution">
    <text evidence="2">The sequence shown here is derived from an EMBL/GenBank/DDBJ whole genome shotgun (WGS) entry which is preliminary data.</text>
</comment>
<accession>A0ABU4JUN8</accession>
<sequence>MKRRNKFISFIATIVVSTMCLSYKTYAAAPTNITRQQAQSRGYDMAYVLWNYARGLNGNVNSGTELPDQLKGKETSQEFGVPYNWGGLDGIDTTSVKQWSSFLDGINKGAMAGNVQTEGGYKAGTAGLDCSGFVQSSLKIPGWKQSTSTLGQYLNPISIDDLRNMDVLLDKGSHVAFFQSWVYDDYGQVIGATTLEATDGNRDGSGQKVKEYYRSKSELTSRFTLGRYKYIGNDFIENNTSKPIIEAPLYRQAVNNNENKIYFKWDFTDIANGGYQTAYRIRIYEGDIEGSSKFITQISENTSATEKVVKLQGMHEGNYYYILETKNSRGYWSNPVVTPFKIVSDINSVQTKIDKIERFGGQDRYETSRLIAEKNFGSSLDSVVIASGNDFPDGLAGVTLAKKVNAPLLLVDKSLESKGSSNILEYITNTLNKDGKIYILGGEGSVDNSYVEYLKEKGYSDSNIIRIGGLDRNETSVKIAESLSLEKGTPIVISNDSAFADALSISPKAGSSQWPILLTSSNKLHEEVEEYIKDIQPSAVYIVGGTGVITDNVKDKIKQITGLDNSKIVRLGGSDRYQTGEAINNYFYANNLDKVFVAYGENFPDSLSGSAAAAIEGKPLILVSDYSFVNGARSINRVTGANKVDVSIFGGDKIVTNYLISKIDNLCLKLQ</sequence>
<dbReference type="Proteomes" id="UP001281656">
    <property type="component" value="Unassembled WGS sequence"/>
</dbReference>
<organism evidence="2 3">
    <name type="scientific">Clostridium tanneri</name>
    <dbReference type="NCBI Taxonomy" id="3037988"/>
    <lineage>
        <taxon>Bacteria</taxon>
        <taxon>Bacillati</taxon>
        <taxon>Bacillota</taxon>
        <taxon>Clostridia</taxon>
        <taxon>Eubacteriales</taxon>
        <taxon>Clostridiaceae</taxon>
        <taxon>Clostridium</taxon>
    </lineage>
</organism>
<dbReference type="InterPro" id="IPR051922">
    <property type="entry name" value="Bact_Sporulation_Assoc"/>
</dbReference>
<dbReference type="EMBL" id="JARUJP010000013">
    <property type="protein sequence ID" value="MDW8801822.1"/>
    <property type="molecule type" value="Genomic_DNA"/>
</dbReference>
<feature type="chain" id="PRO_5046198496" evidence="1">
    <location>
        <begin position="28"/>
        <end position="671"/>
    </location>
</feature>
<dbReference type="Pfam" id="PF04122">
    <property type="entry name" value="CW_binding_2"/>
    <property type="match status" value="3"/>
</dbReference>
<evidence type="ECO:0000256" key="1">
    <source>
        <dbReference type="SAM" id="SignalP"/>
    </source>
</evidence>
<evidence type="ECO:0000313" key="3">
    <source>
        <dbReference type="Proteomes" id="UP001281656"/>
    </source>
</evidence>
<protein>
    <submittedName>
        <fullName evidence="2">Cell wall-binding repeat-containing protein</fullName>
    </submittedName>
</protein>
<dbReference type="Gene3D" id="3.90.1720.10">
    <property type="entry name" value="endopeptidase domain like (from Nostoc punctiforme)"/>
    <property type="match status" value="1"/>
</dbReference>